<dbReference type="SUPFAM" id="SSF57667">
    <property type="entry name" value="beta-beta-alpha zinc fingers"/>
    <property type="match status" value="1"/>
</dbReference>
<proteinExistence type="predicted"/>
<keyword evidence="3" id="KW-0862">Zinc</keyword>
<reference evidence="6" key="1">
    <citation type="journal article" date="2014" name="Nat. Commun.">
        <title>The rainbow trout genome provides novel insights into evolution after whole-genome duplication in vertebrates.</title>
        <authorList>
            <person name="Berthelot C."/>
            <person name="Brunet F."/>
            <person name="Chalopin D."/>
            <person name="Juanchich A."/>
            <person name="Bernard M."/>
            <person name="Noel B."/>
            <person name="Bento P."/>
            <person name="Da Silva C."/>
            <person name="Labadie K."/>
            <person name="Alberti A."/>
            <person name="Aury J.M."/>
            <person name="Louis A."/>
            <person name="Dehais P."/>
            <person name="Bardou P."/>
            <person name="Montfort J."/>
            <person name="Klopp C."/>
            <person name="Cabau C."/>
            <person name="Gaspin C."/>
            <person name="Thorgaard G.H."/>
            <person name="Boussaha M."/>
            <person name="Quillet E."/>
            <person name="Guyomard R."/>
            <person name="Galiana D."/>
            <person name="Bobe J."/>
            <person name="Volff J.N."/>
            <person name="Genet C."/>
            <person name="Wincker P."/>
            <person name="Jaillon O."/>
            <person name="Roest Crollius H."/>
            <person name="Guiguen Y."/>
        </authorList>
    </citation>
    <scope>NUCLEOTIDE SEQUENCE [LARGE SCALE GENOMIC DNA]</scope>
</reference>
<dbReference type="GO" id="GO:0003677">
    <property type="term" value="F:DNA binding"/>
    <property type="evidence" value="ECO:0007669"/>
    <property type="project" value="InterPro"/>
</dbReference>
<feature type="domain" description="BED-type" evidence="5">
    <location>
        <begin position="20"/>
        <end position="75"/>
    </location>
</feature>
<reference evidence="6" key="2">
    <citation type="submission" date="2014-03" db="EMBL/GenBank/DDBJ databases">
        <authorList>
            <person name="Genoscope - CEA"/>
        </authorList>
    </citation>
    <scope>NUCLEOTIDE SEQUENCE</scope>
</reference>
<evidence type="ECO:0000256" key="1">
    <source>
        <dbReference type="ARBA" id="ARBA00022723"/>
    </source>
</evidence>
<accession>A0A060YE47</accession>
<dbReference type="GO" id="GO:0008270">
    <property type="term" value="F:zinc ion binding"/>
    <property type="evidence" value="ECO:0007669"/>
    <property type="project" value="UniProtKB-KW"/>
</dbReference>
<keyword evidence="2 4" id="KW-0863">Zinc-finger</keyword>
<dbReference type="EMBL" id="FR909806">
    <property type="protein sequence ID" value="CDQ89762.1"/>
    <property type="molecule type" value="Genomic_DNA"/>
</dbReference>
<evidence type="ECO:0000256" key="4">
    <source>
        <dbReference type="PROSITE-ProRule" id="PRU00027"/>
    </source>
</evidence>
<dbReference type="SMART" id="SM00614">
    <property type="entry name" value="ZnF_BED"/>
    <property type="match status" value="1"/>
</dbReference>
<evidence type="ECO:0000256" key="3">
    <source>
        <dbReference type="ARBA" id="ARBA00022833"/>
    </source>
</evidence>
<evidence type="ECO:0000256" key="2">
    <source>
        <dbReference type="ARBA" id="ARBA00022771"/>
    </source>
</evidence>
<protein>
    <recommendedName>
        <fullName evidence="5">BED-type domain-containing protein</fullName>
    </recommendedName>
</protein>
<name>A0A060YE47_ONCMY</name>
<dbReference type="PaxDb" id="8022-A0A060YE47"/>
<dbReference type="PROSITE" id="PS50808">
    <property type="entry name" value="ZF_BED"/>
    <property type="match status" value="1"/>
</dbReference>
<dbReference type="Proteomes" id="UP000193380">
    <property type="component" value="Unassembled WGS sequence"/>
</dbReference>
<dbReference type="InterPro" id="IPR003656">
    <property type="entry name" value="Znf_BED"/>
</dbReference>
<sequence>MEESERNTGHGDKELITKRGATSVAWMWFGYEKSDMDQKTVLCKICRRPVLTTGSNTTNLFCHLRKIHMKQYGESLRMSPNKVQSSDQQTLDSDVARGFCPRHTIWQSKMEGDNSFRYNLHLQRHGPNLHGRKPGVSAKCETTQSATSSWPSLIHGREDVNWPRFKLNWACLITENPTRWGSMQQMIERVLEQESSLTGPPCRQENATSGPNLVGLGLSGVHEQGTESSHGVYRYLIWGAVQKCFLLETGPPSFQQPGTQASR</sequence>
<dbReference type="AlphaFoldDB" id="A0A060YE47"/>
<keyword evidence="1" id="KW-0479">Metal-binding</keyword>
<evidence type="ECO:0000313" key="6">
    <source>
        <dbReference type="EMBL" id="CDQ89762.1"/>
    </source>
</evidence>
<dbReference type="InterPro" id="IPR036236">
    <property type="entry name" value="Znf_C2H2_sf"/>
</dbReference>
<evidence type="ECO:0000313" key="7">
    <source>
        <dbReference type="Proteomes" id="UP000193380"/>
    </source>
</evidence>
<organism evidence="6 7">
    <name type="scientific">Oncorhynchus mykiss</name>
    <name type="common">Rainbow trout</name>
    <name type="synonym">Salmo gairdneri</name>
    <dbReference type="NCBI Taxonomy" id="8022"/>
    <lineage>
        <taxon>Eukaryota</taxon>
        <taxon>Metazoa</taxon>
        <taxon>Chordata</taxon>
        <taxon>Craniata</taxon>
        <taxon>Vertebrata</taxon>
        <taxon>Euteleostomi</taxon>
        <taxon>Actinopterygii</taxon>
        <taxon>Neopterygii</taxon>
        <taxon>Teleostei</taxon>
        <taxon>Protacanthopterygii</taxon>
        <taxon>Salmoniformes</taxon>
        <taxon>Salmonidae</taxon>
        <taxon>Salmoninae</taxon>
        <taxon>Oncorhynchus</taxon>
    </lineage>
</organism>
<evidence type="ECO:0000259" key="5">
    <source>
        <dbReference type="PROSITE" id="PS50808"/>
    </source>
</evidence>
<gene>
    <name evidence="6" type="ORF">GSONMT00040096001</name>
</gene>